<reference evidence="2" key="1">
    <citation type="journal article" date="2021" name="Proc. Natl. Acad. Sci. U.S.A.">
        <title>Three genomes in the algal genus Volvox reveal the fate of a haploid sex-determining region after a transition to homothallism.</title>
        <authorList>
            <person name="Yamamoto K."/>
            <person name="Hamaji T."/>
            <person name="Kawai-Toyooka H."/>
            <person name="Matsuzaki R."/>
            <person name="Takahashi F."/>
            <person name="Nishimura Y."/>
            <person name="Kawachi M."/>
            <person name="Noguchi H."/>
            <person name="Minakuchi Y."/>
            <person name="Umen J.G."/>
            <person name="Toyoda A."/>
            <person name="Nozaki H."/>
        </authorList>
    </citation>
    <scope>NUCLEOTIDE SEQUENCE</scope>
    <source>
        <strain evidence="2">NIES-3785</strain>
    </source>
</reference>
<feature type="compositionally biased region" description="Low complexity" evidence="1">
    <location>
        <begin position="217"/>
        <end position="226"/>
    </location>
</feature>
<proteinExistence type="predicted"/>
<accession>A0A8J4LRW8</accession>
<protein>
    <submittedName>
        <fullName evidence="2">Uncharacterized protein</fullName>
    </submittedName>
</protein>
<gene>
    <name evidence="2" type="ORF">Vretimale_12403</name>
</gene>
<feature type="non-terminal residue" evidence="2">
    <location>
        <position position="1"/>
    </location>
</feature>
<feature type="compositionally biased region" description="Acidic residues" evidence="1">
    <location>
        <begin position="199"/>
        <end position="214"/>
    </location>
</feature>
<feature type="region of interest" description="Disordered" evidence="1">
    <location>
        <begin position="274"/>
        <end position="297"/>
    </location>
</feature>
<evidence type="ECO:0000313" key="3">
    <source>
        <dbReference type="Proteomes" id="UP000722791"/>
    </source>
</evidence>
<feature type="compositionally biased region" description="Polar residues" evidence="1">
    <location>
        <begin position="234"/>
        <end position="254"/>
    </location>
</feature>
<feature type="compositionally biased region" description="Gly residues" evidence="1">
    <location>
        <begin position="80"/>
        <end position="91"/>
    </location>
</feature>
<feature type="region of interest" description="Disordered" evidence="1">
    <location>
        <begin position="168"/>
        <end position="254"/>
    </location>
</feature>
<comment type="caution">
    <text evidence="2">The sequence shown here is derived from an EMBL/GenBank/DDBJ whole genome shotgun (WGS) entry which is preliminary data.</text>
</comment>
<dbReference type="AlphaFoldDB" id="A0A8J4LRW8"/>
<dbReference type="EMBL" id="BNCQ01000027">
    <property type="protein sequence ID" value="GIM08375.1"/>
    <property type="molecule type" value="Genomic_DNA"/>
</dbReference>
<dbReference type="Proteomes" id="UP000722791">
    <property type="component" value="Unassembled WGS sequence"/>
</dbReference>
<evidence type="ECO:0000313" key="2">
    <source>
        <dbReference type="EMBL" id="GIM08375.1"/>
    </source>
</evidence>
<evidence type="ECO:0000256" key="1">
    <source>
        <dbReference type="SAM" id="MobiDB-lite"/>
    </source>
</evidence>
<organism evidence="2 3">
    <name type="scientific">Volvox reticuliferus</name>
    <dbReference type="NCBI Taxonomy" id="1737510"/>
    <lineage>
        <taxon>Eukaryota</taxon>
        <taxon>Viridiplantae</taxon>
        <taxon>Chlorophyta</taxon>
        <taxon>core chlorophytes</taxon>
        <taxon>Chlorophyceae</taxon>
        <taxon>CS clade</taxon>
        <taxon>Chlamydomonadales</taxon>
        <taxon>Volvocaceae</taxon>
        <taxon>Volvox</taxon>
    </lineage>
</organism>
<name>A0A8J4LRW8_9CHLO</name>
<sequence>GSSSAGEATLDRMWTGDCSAAAHVISALPPQRRRRHHQRQREDDSHMGSFGVHDVGSRGQAAAGGGGDNAATDSSRRYGPNGGRGPLGTDGSGACCRAAVGRYGTLMISSAGWRCTELYDMHDSLLLSRLSARRIVGGGLGGGAIGSGDEGNLAGFGISTRMGLSWAVDSASTPDDPRQQDSNLQALRVPAAKQSAIGTEEEEEEEKEEVEEEEKASAAGRSPGPSSGMGGNPQEATSPNPGLQEVTTTVSRTDQSPLTALTYCHPAEVAHARRRPCGGAPSTPRLQAQHPHPASQPLPQLLQLHLPSQMTVQHRLATVNS</sequence>
<feature type="region of interest" description="Disordered" evidence="1">
    <location>
        <begin position="25"/>
        <end position="91"/>
    </location>
</feature>
<feature type="non-terminal residue" evidence="2">
    <location>
        <position position="321"/>
    </location>
</feature>
<feature type="compositionally biased region" description="Low complexity" evidence="1">
    <location>
        <begin position="286"/>
        <end position="297"/>
    </location>
</feature>